<reference evidence="2 3" key="1">
    <citation type="submission" date="2019-08" db="EMBL/GenBank/DDBJ databases">
        <authorList>
            <person name="Alioto T."/>
            <person name="Alioto T."/>
            <person name="Gomez Garrido J."/>
        </authorList>
    </citation>
    <scope>NUCLEOTIDE SEQUENCE [LARGE SCALE GENOMIC DNA]</scope>
</reference>
<gene>
    <name evidence="2" type="ORF">CINCED_3A024956</name>
</gene>
<dbReference type="AlphaFoldDB" id="A0A5E4MRX5"/>
<evidence type="ECO:0000313" key="2">
    <source>
        <dbReference type="EMBL" id="VVC35038.1"/>
    </source>
</evidence>
<accession>A0A5E4MRX5</accession>
<evidence type="ECO:0000313" key="3">
    <source>
        <dbReference type="Proteomes" id="UP000325440"/>
    </source>
</evidence>
<organism evidence="2 3">
    <name type="scientific">Cinara cedri</name>
    <dbReference type="NCBI Taxonomy" id="506608"/>
    <lineage>
        <taxon>Eukaryota</taxon>
        <taxon>Metazoa</taxon>
        <taxon>Ecdysozoa</taxon>
        <taxon>Arthropoda</taxon>
        <taxon>Hexapoda</taxon>
        <taxon>Insecta</taxon>
        <taxon>Pterygota</taxon>
        <taxon>Neoptera</taxon>
        <taxon>Paraneoptera</taxon>
        <taxon>Hemiptera</taxon>
        <taxon>Sternorrhyncha</taxon>
        <taxon>Aphidomorpha</taxon>
        <taxon>Aphidoidea</taxon>
        <taxon>Aphididae</taxon>
        <taxon>Lachninae</taxon>
        <taxon>Cinara</taxon>
    </lineage>
</organism>
<keyword evidence="1" id="KW-0812">Transmembrane</keyword>
<protein>
    <submittedName>
        <fullName evidence="2">Uncharacterized protein</fullName>
    </submittedName>
</protein>
<keyword evidence="1" id="KW-0472">Membrane</keyword>
<name>A0A5E4MRX5_9HEMI</name>
<dbReference type="EMBL" id="CABPRJ010001040">
    <property type="protein sequence ID" value="VVC35038.1"/>
    <property type="molecule type" value="Genomic_DNA"/>
</dbReference>
<evidence type="ECO:0000256" key="1">
    <source>
        <dbReference type="SAM" id="Phobius"/>
    </source>
</evidence>
<keyword evidence="1" id="KW-1133">Transmembrane helix</keyword>
<feature type="transmembrane region" description="Helical" evidence="1">
    <location>
        <begin position="147"/>
        <end position="176"/>
    </location>
</feature>
<keyword evidence="3" id="KW-1185">Reference proteome</keyword>
<proteinExistence type="predicted"/>
<dbReference type="Proteomes" id="UP000325440">
    <property type="component" value="Unassembled WGS sequence"/>
</dbReference>
<sequence length="223" mass="25172">MGTEITFQYKKNSHFLLELHIGKKEAKRLKKQIKNNNLLIIETEKYNEKYKYVIEKTHSCKLNKGVLRIEFNGKVYRNDALSTYEQLEHFTHKIEDPYYIFYQLERGSEAKETPSSIVQDQQSADNVVNTYYNPDIHCPFNIVCMSYLALGATLSAVVGPGAGVVFIVSGIIYTLITGTTKTREQASENRPSDTNTCATVETALQDASVVSRVKMPAKTSGKN</sequence>